<dbReference type="InterPro" id="IPR023213">
    <property type="entry name" value="CAT-like_dom_sf"/>
</dbReference>
<dbReference type="Gene3D" id="3.30.559.10">
    <property type="entry name" value="Chloramphenicol acetyltransferase-like domain"/>
    <property type="match status" value="1"/>
</dbReference>
<proteinExistence type="inferred from homology"/>
<feature type="compositionally biased region" description="Basic and acidic residues" evidence="7">
    <location>
        <begin position="9"/>
        <end position="21"/>
    </location>
</feature>
<gene>
    <name evidence="9" type="ORF">MMUR_26940</name>
</gene>
<feature type="compositionally biased region" description="Pro residues" evidence="7">
    <location>
        <begin position="126"/>
        <end position="139"/>
    </location>
</feature>
<dbReference type="PROSITE" id="PS50968">
    <property type="entry name" value="BIOTINYL_LIPOYL"/>
    <property type="match status" value="1"/>
</dbReference>
<keyword evidence="5 6" id="KW-0012">Acyltransferase</keyword>
<dbReference type="SUPFAM" id="SSF52777">
    <property type="entry name" value="CoA-dependent acyltransferases"/>
    <property type="match status" value="1"/>
</dbReference>
<feature type="region of interest" description="Disordered" evidence="7">
    <location>
        <begin position="120"/>
        <end position="148"/>
    </location>
</feature>
<evidence type="ECO:0000256" key="2">
    <source>
        <dbReference type="ARBA" id="ARBA00007317"/>
    </source>
</evidence>
<organism evidence="9 10">
    <name type="scientific">Mycolicibacterium murale</name>
    <dbReference type="NCBI Taxonomy" id="182220"/>
    <lineage>
        <taxon>Bacteria</taxon>
        <taxon>Bacillati</taxon>
        <taxon>Actinomycetota</taxon>
        <taxon>Actinomycetes</taxon>
        <taxon>Mycobacteriales</taxon>
        <taxon>Mycobacteriaceae</taxon>
        <taxon>Mycolicibacterium</taxon>
    </lineage>
</organism>
<dbReference type="EC" id="2.3.1.-" evidence="6"/>
<evidence type="ECO:0000256" key="4">
    <source>
        <dbReference type="ARBA" id="ARBA00022823"/>
    </source>
</evidence>
<comment type="cofactor">
    <cofactor evidence="1 6">
        <name>(R)-lipoate</name>
        <dbReference type="ChEBI" id="CHEBI:83088"/>
    </cofactor>
</comment>
<evidence type="ECO:0000256" key="3">
    <source>
        <dbReference type="ARBA" id="ARBA00022679"/>
    </source>
</evidence>
<keyword evidence="10" id="KW-1185">Reference proteome</keyword>
<dbReference type="Gene3D" id="2.40.50.100">
    <property type="match status" value="1"/>
</dbReference>
<sequence length="373" mass="39264">MVDSPPTTPDRRRCPTDDDARQTTTPDNEDAPNMTAADNAIAVPLPSLGDAVAEATITRWLKAVGDPVEFDEPLFEVSTDKVDTEIPAPAAGVLLEILEPEDAAVAVGAVVARLGVTAPADATPQAAPPDVPDVDPAPAPDTEADTRGDRVEKLPRIRRTIARRMVESLQTAAQLTTVVEADLTALAARRATMREQAGTRLSYLPFIAVAAVQALAEHPVINASLDADCSEVTYHGSVHLGMAVDSPKGLMVPVIRDAQTMDVVEMGTAIAAAASAVREGTIRPDDLSGGTFTITNTGSRGALFDTPIINQPQSAILGVGAAVERVVPRRDDDGGLLIAVRTMAYLSLTYDHRLVDGADAARYLSAVRTRVET</sequence>
<dbReference type="EMBL" id="BLKT01000003">
    <property type="protein sequence ID" value="GFG58558.1"/>
    <property type="molecule type" value="Genomic_DNA"/>
</dbReference>
<dbReference type="GO" id="GO:0005737">
    <property type="term" value="C:cytoplasm"/>
    <property type="evidence" value="ECO:0007669"/>
    <property type="project" value="TreeGrafter"/>
</dbReference>
<dbReference type="Pfam" id="PF00198">
    <property type="entry name" value="2-oxoacid_dh"/>
    <property type="match status" value="1"/>
</dbReference>
<dbReference type="AlphaFoldDB" id="A0A7I9WMH5"/>
<dbReference type="PROSITE" id="PS00189">
    <property type="entry name" value="LIPOYL"/>
    <property type="match status" value="1"/>
</dbReference>
<reference evidence="9 10" key="1">
    <citation type="journal article" date="2019" name="Emerg. Microbes Infect.">
        <title>Comprehensive subspecies identification of 175 nontuberculous mycobacteria species based on 7547 genomic profiles.</title>
        <authorList>
            <person name="Matsumoto Y."/>
            <person name="Kinjo T."/>
            <person name="Motooka D."/>
            <person name="Nabeya D."/>
            <person name="Jung N."/>
            <person name="Uechi K."/>
            <person name="Horii T."/>
            <person name="Iida T."/>
            <person name="Fujita J."/>
            <person name="Nakamura S."/>
        </authorList>
    </citation>
    <scope>NUCLEOTIDE SEQUENCE [LARGE SCALE GENOMIC DNA]</scope>
    <source>
        <strain evidence="9 10">JCM 13392</strain>
    </source>
</reference>
<protein>
    <recommendedName>
        <fullName evidence="6">Dihydrolipoamide acetyltransferase component of pyruvate dehydrogenase complex</fullName>
        <ecNumber evidence="6">2.3.1.-</ecNumber>
    </recommendedName>
</protein>
<dbReference type="SUPFAM" id="SSF51230">
    <property type="entry name" value="Single hybrid motif"/>
    <property type="match status" value="1"/>
</dbReference>
<comment type="similarity">
    <text evidence="2 6">Belongs to the 2-oxoacid dehydrogenase family.</text>
</comment>
<dbReference type="InterPro" id="IPR011053">
    <property type="entry name" value="Single_hybrid_motif"/>
</dbReference>
<dbReference type="InterPro" id="IPR003016">
    <property type="entry name" value="2-oxoA_DH_lipoyl-BS"/>
</dbReference>
<dbReference type="GO" id="GO:0031405">
    <property type="term" value="F:lipoic acid binding"/>
    <property type="evidence" value="ECO:0007669"/>
    <property type="project" value="TreeGrafter"/>
</dbReference>
<evidence type="ECO:0000259" key="8">
    <source>
        <dbReference type="PROSITE" id="PS50968"/>
    </source>
</evidence>
<dbReference type="InterPro" id="IPR001078">
    <property type="entry name" value="2-oxoacid_DH_actylTfrase"/>
</dbReference>
<keyword evidence="4 6" id="KW-0450">Lipoyl</keyword>
<dbReference type="Pfam" id="PF00364">
    <property type="entry name" value="Biotin_lipoyl"/>
    <property type="match status" value="1"/>
</dbReference>
<evidence type="ECO:0000256" key="7">
    <source>
        <dbReference type="SAM" id="MobiDB-lite"/>
    </source>
</evidence>
<keyword evidence="3 6" id="KW-0808">Transferase</keyword>
<evidence type="ECO:0000313" key="9">
    <source>
        <dbReference type="EMBL" id="GFG58558.1"/>
    </source>
</evidence>
<evidence type="ECO:0000256" key="6">
    <source>
        <dbReference type="RuleBase" id="RU003423"/>
    </source>
</evidence>
<name>A0A7I9WMH5_9MYCO</name>
<dbReference type="PANTHER" id="PTHR43178">
    <property type="entry name" value="DIHYDROLIPOAMIDE ACETYLTRANSFERASE COMPONENT OF PYRUVATE DEHYDROGENASE COMPLEX"/>
    <property type="match status" value="1"/>
</dbReference>
<evidence type="ECO:0000256" key="5">
    <source>
        <dbReference type="ARBA" id="ARBA00023315"/>
    </source>
</evidence>
<dbReference type="PANTHER" id="PTHR43178:SF5">
    <property type="entry name" value="LIPOAMIDE ACYLTRANSFERASE COMPONENT OF BRANCHED-CHAIN ALPHA-KETO ACID DEHYDROGENASE COMPLEX, MITOCHONDRIAL"/>
    <property type="match status" value="1"/>
</dbReference>
<feature type="domain" description="Lipoyl-binding" evidence="8">
    <location>
        <begin position="40"/>
        <end position="115"/>
    </location>
</feature>
<feature type="region of interest" description="Disordered" evidence="7">
    <location>
        <begin position="1"/>
        <end position="36"/>
    </location>
</feature>
<dbReference type="GO" id="GO:0016407">
    <property type="term" value="F:acetyltransferase activity"/>
    <property type="evidence" value="ECO:0007669"/>
    <property type="project" value="TreeGrafter"/>
</dbReference>
<comment type="caution">
    <text evidence="9">The sequence shown here is derived from an EMBL/GenBank/DDBJ whole genome shotgun (WGS) entry which is preliminary data.</text>
</comment>
<accession>A0A7I9WMH5</accession>
<dbReference type="CDD" id="cd06849">
    <property type="entry name" value="lipoyl_domain"/>
    <property type="match status" value="1"/>
</dbReference>
<dbReference type="InterPro" id="IPR000089">
    <property type="entry name" value="Biotin_lipoyl"/>
</dbReference>
<evidence type="ECO:0000313" key="10">
    <source>
        <dbReference type="Proteomes" id="UP000465241"/>
    </source>
</evidence>
<dbReference type="Proteomes" id="UP000465241">
    <property type="component" value="Unassembled WGS sequence"/>
</dbReference>
<dbReference type="InterPro" id="IPR050743">
    <property type="entry name" value="2-oxoacid_DH_E2_comp"/>
</dbReference>
<evidence type="ECO:0000256" key="1">
    <source>
        <dbReference type="ARBA" id="ARBA00001938"/>
    </source>
</evidence>